<dbReference type="InParanoid" id="T1HX01"/>
<dbReference type="STRING" id="13249.T1HX01"/>
<dbReference type="SMART" id="SM00175">
    <property type="entry name" value="RAB"/>
    <property type="match status" value="1"/>
</dbReference>
<reference evidence="5" key="1">
    <citation type="submission" date="2015-05" db="UniProtKB">
        <authorList>
            <consortium name="EnsemblMetazoa"/>
        </authorList>
    </citation>
    <scope>IDENTIFICATION</scope>
</reference>
<evidence type="ECO:0000313" key="5">
    <source>
        <dbReference type="EnsemblMetazoa" id="RPRC008571-PA"/>
    </source>
</evidence>
<dbReference type="HOGENOM" id="CLU_1801337_0_0_1"/>
<comment type="similarity">
    <text evidence="1">Belongs to the small GTPase superfamily. Ras family.</text>
</comment>
<proteinExistence type="inferred from homology"/>
<dbReference type="EC" id="3.6.5.2" evidence="2"/>
<sequence>DRLSKEILRWADAFLLVFSVVDSSSLFLAERLLDSMDRNRRPTLLMANKCDLEHARAVSSRSGQELAVKHGCLYLEVSAAGNTQESRPTPAFLALAGMCLLQELQQSSSCFSARNIWRQIVSRSEKQRLQSDIPRRLVQKSIFL</sequence>
<dbReference type="InterPro" id="IPR001806">
    <property type="entry name" value="Small_GTPase"/>
</dbReference>
<evidence type="ECO:0000256" key="4">
    <source>
        <dbReference type="ARBA" id="ARBA00048098"/>
    </source>
</evidence>
<dbReference type="GO" id="GO:0003925">
    <property type="term" value="F:G protein activity"/>
    <property type="evidence" value="ECO:0007669"/>
    <property type="project" value="UniProtKB-EC"/>
</dbReference>
<dbReference type="EMBL" id="ACPB03001566">
    <property type="status" value="NOT_ANNOTATED_CDS"/>
    <property type="molecule type" value="Genomic_DNA"/>
</dbReference>
<dbReference type="VEuPathDB" id="VectorBase:RPRC008571"/>
<organism evidence="5 6">
    <name type="scientific">Rhodnius prolixus</name>
    <name type="common">Triatomid bug</name>
    <dbReference type="NCBI Taxonomy" id="13249"/>
    <lineage>
        <taxon>Eukaryota</taxon>
        <taxon>Metazoa</taxon>
        <taxon>Ecdysozoa</taxon>
        <taxon>Arthropoda</taxon>
        <taxon>Hexapoda</taxon>
        <taxon>Insecta</taxon>
        <taxon>Pterygota</taxon>
        <taxon>Neoptera</taxon>
        <taxon>Paraneoptera</taxon>
        <taxon>Hemiptera</taxon>
        <taxon>Heteroptera</taxon>
        <taxon>Panheteroptera</taxon>
        <taxon>Cimicomorpha</taxon>
        <taxon>Reduviidae</taxon>
        <taxon>Triatominae</taxon>
        <taxon>Rhodnius</taxon>
    </lineage>
</organism>
<dbReference type="PROSITE" id="PS51419">
    <property type="entry name" value="RAB"/>
    <property type="match status" value="1"/>
</dbReference>
<dbReference type="SMART" id="SM00173">
    <property type="entry name" value="RAS"/>
    <property type="match status" value="1"/>
</dbReference>
<evidence type="ECO:0000313" key="6">
    <source>
        <dbReference type="Proteomes" id="UP000015103"/>
    </source>
</evidence>
<evidence type="ECO:0000256" key="3">
    <source>
        <dbReference type="ARBA" id="ARBA00022801"/>
    </source>
</evidence>
<evidence type="ECO:0000256" key="1">
    <source>
        <dbReference type="ARBA" id="ARBA00008344"/>
    </source>
</evidence>
<keyword evidence="6" id="KW-1185">Reference proteome</keyword>
<dbReference type="PANTHER" id="PTHR45704">
    <property type="entry name" value="RAS-LIKE FAMILY MEMBER 11"/>
    <property type="match status" value="1"/>
</dbReference>
<dbReference type="InterPro" id="IPR051065">
    <property type="entry name" value="Ras-related_GTPase"/>
</dbReference>
<dbReference type="PROSITE" id="PS51421">
    <property type="entry name" value="RAS"/>
    <property type="match status" value="1"/>
</dbReference>
<dbReference type="Gene3D" id="3.40.50.300">
    <property type="entry name" value="P-loop containing nucleotide triphosphate hydrolases"/>
    <property type="match status" value="1"/>
</dbReference>
<evidence type="ECO:0000256" key="2">
    <source>
        <dbReference type="ARBA" id="ARBA00011984"/>
    </source>
</evidence>
<keyword evidence="3" id="KW-0378">Hydrolase</keyword>
<dbReference type="eggNOG" id="KOG0395">
    <property type="taxonomic scope" value="Eukaryota"/>
</dbReference>
<dbReference type="EnsemblMetazoa" id="RPRC008571-RA">
    <property type="protein sequence ID" value="RPRC008571-PA"/>
    <property type="gene ID" value="RPRC008571"/>
</dbReference>
<comment type="catalytic activity">
    <reaction evidence="4">
        <text>GTP + H2O = GDP + phosphate + H(+)</text>
        <dbReference type="Rhea" id="RHEA:19669"/>
        <dbReference type="ChEBI" id="CHEBI:15377"/>
        <dbReference type="ChEBI" id="CHEBI:15378"/>
        <dbReference type="ChEBI" id="CHEBI:37565"/>
        <dbReference type="ChEBI" id="CHEBI:43474"/>
        <dbReference type="ChEBI" id="CHEBI:58189"/>
        <dbReference type="EC" id="3.6.5.2"/>
    </reaction>
</comment>
<dbReference type="SUPFAM" id="SSF52540">
    <property type="entry name" value="P-loop containing nucleoside triphosphate hydrolases"/>
    <property type="match status" value="1"/>
</dbReference>
<accession>T1HX01</accession>
<dbReference type="GO" id="GO:0005525">
    <property type="term" value="F:GTP binding"/>
    <property type="evidence" value="ECO:0007669"/>
    <property type="project" value="InterPro"/>
</dbReference>
<name>T1HX01_RHOPR</name>
<dbReference type="Pfam" id="PF00071">
    <property type="entry name" value="Ras"/>
    <property type="match status" value="1"/>
</dbReference>
<dbReference type="Proteomes" id="UP000015103">
    <property type="component" value="Unassembled WGS sequence"/>
</dbReference>
<dbReference type="InterPro" id="IPR027417">
    <property type="entry name" value="P-loop_NTPase"/>
</dbReference>
<protein>
    <recommendedName>
        <fullName evidence="2">small monomeric GTPase</fullName>
        <ecNumber evidence="2">3.6.5.2</ecNumber>
    </recommendedName>
</protein>
<dbReference type="AlphaFoldDB" id="T1HX01"/>